<keyword evidence="1" id="KW-0812">Transmembrane</keyword>
<dbReference type="Proteomes" id="UP000799428">
    <property type="component" value="Unassembled WGS sequence"/>
</dbReference>
<evidence type="ECO:0000313" key="2">
    <source>
        <dbReference type="EMBL" id="KAF2714104.1"/>
    </source>
</evidence>
<protein>
    <submittedName>
        <fullName evidence="2">Uncharacterized protein</fullName>
    </submittedName>
</protein>
<gene>
    <name evidence="2" type="ORF">K504DRAFT_154684</name>
</gene>
<keyword evidence="3" id="KW-1185">Reference proteome</keyword>
<dbReference type="EMBL" id="MU005765">
    <property type="protein sequence ID" value="KAF2714104.1"/>
    <property type="molecule type" value="Genomic_DNA"/>
</dbReference>
<keyword evidence="1" id="KW-0472">Membrane</keyword>
<dbReference type="AlphaFoldDB" id="A0A6G1KMN5"/>
<proteinExistence type="predicted"/>
<evidence type="ECO:0000313" key="3">
    <source>
        <dbReference type="Proteomes" id="UP000799428"/>
    </source>
</evidence>
<reference evidence="2" key="1">
    <citation type="journal article" date="2020" name="Stud. Mycol.">
        <title>101 Dothideomycetes genomes: a test case for predicting lifestyles and emergence of pathogens.</title>
        <authorList>
            <person name="Haridas S."/>
            <person name="Albert R."/>
            <person name="Binder M."/>
            <person name="Bloem J."/>
            <person name="Labutti K."/>
            <person name="Salamov A."/>
            <person name="Andreopoulos B."/>
            <person name="Baker S."/>
            <person name="Barry K."/>
            <person name="Bills G."/>
            <person name="Bluhm B."/>
            <person name="Cannon C."/>
            <person name="Castanera R."/>
            <person name="Culley D."/>
            <person name="Daum C."/>
            <person name="Ezra D."/>
            <person name="Gonzalez J."/>
            <person name="Henrissat B."/>
            <person name="Kuo A."/>
            <person name="Liang C."/>
            <person name="Lipzen A."/>
            <person name="Lutzoni F."/>
            <person name="Magnuson J."/>
            <person name="Mondo S."/>
            <person name="Nolan M."/>
            <person name="Ohm R."/>
            <person name="Pangilinan J."/>
            <person name="Park H.-J."/>
            <person name="Ramirez L."/>
            <person name="Alfaro M."/>
            <person name="Sun H."/>
            <person name="Tritt A."/>
            <person name="Yoshinaga Y."/>
            <person name="Zwiers L.-H."/>
            <person name="Turgeon B."/>
            <person name="Goodwin S."/>
            <person name="Spatafora J."/>
            <person name="Crous P."/>
            <person name="Grigoriev I."/>
        </authorList>
    </citation>
    <scope>NUCLEOTIDE SEQUENCE</scope>
    <source>
        <strain evidence="2">CBS 279.74</strain>
    </source>
</reference>
<accession>A0A6G1KMN5</accession>
<evidence type="ECO:0000256" key="1">
    <source>
        <dbReference type="SAM" id="Phobius"/>
    </source>
</evidence>
<sequence>MVVICTVDFQAVTGLSRNDHNKTVTRRQADHPHNKFPTSFSDRVTSSGVVFFVLNFILTACGGLRGRQRALARKTVSILGPV</sequence>
<organism evidence="2 3">
    <name type="scientific">Pleomassaria siparia CBS 279.74</name>
    <dbReference type="NCBI Taxonomy" id="1314801"/>
    <lineage>
        <taxon>Eukaryota</taxon>
        <taxon>Fungi</taxon>
        <taxon>Dikarya</taxon>
        <taxon>Ascomycota</taxon>
        <taxon>Pezizomycotina</taxon>
        <taxon>Dothideomycetes</taxon>
        <taxon>Pleosporomycetidae</taxon>
        <taxon>Pleosporales</taxon>
        <taxon>Pleomassariaceae</taxon>
        <taxon>Pleomassaria</taxon>
    </lineage>
</organism>
<keyword evidence="1" id="KW-1133">Transmembrane helix</keyword>
<name>A0A6G1KMN5_9PLEO</name>
<feature type="transmembrane region" description="Helical" evidence="1">
    <location>
        <begin position="44"/>
        <end position="64"/>
    </location>
</feature>